<dbReference type="InterPro" id="IPR005467">
    <property type="entry name" value="His_kinase_dom"/>
</dbReference>
<dbReference type="CDD" id="cd00130">
    <property type="entry name" value="PAS"/>
    <property type="match status" value="1"/>
</dbReference>
<evidence type="ECO:0000313" key="17">
    <source>
        <dbReference type="Proteomes" id="UP001166304"/>
    </source>
</evidence>
<dbReference type="GO" id="GO:0000156">
    <property type="term" value="F:phosphorelay response regulator activity"/>
    <property type="evidence" value="ECO:0007669"/>
    <property type="project" value="TreeGrafter"/>
</dbReference>
<evidence type="ECO:0000256" key="4">
    <source>
        <dbReference type="ARBA" id="ARBA00022679"/>
    </source>
</evidence>
<dbReference type="GO" id="GO:0030295">
    <property type="term" value="F:protein kinase activator activity"/>
    <property type="evidence" value="ECO:0007669"/>
    <property type="project" value="TreeGrafter"/>
</dbReference>
<dbReference type="Gene3D" id="3.30.450.20">
    <property type="entry name" value="PAS domain"/>
    <property type="match status" value="1"/>
</dbReference>
<keyword evidence="17" id="KW-1185">Reference proteome</keyword>
<dbReference type="InterPro" id="IPR035965">
    <property type="entry name" value="PAS-like_dom_sf"/>
</dbReference>
<dbReference type="EC" id="2.7.13.3" evidence="3"/>
<dbReference type="RefSeq" id="WP_162415201.1">
    <property type="nucleotide sequence ID" value="NZ_JAHQXE010000004.1"/>
</dbReference>
<dbReference type="NCBIfam" id="TIGR00229">
    <property type="entry name" value="sensory_box"/>
    <property type="match status" value="1"/>
</dbReference>
<evidence type="ECO:0000256" key="8">
    <source>
        <dbReference type="ARBA" id="ARBA00022840"/>
    </source>
</evidence>
<evidence type="ECO:0000256" key="2">
    <source>
        <dbReference type="ARBA" id="ARBA00004141"/>
    </source>
</evidence>
<organism evidence="16 17">
    <name type="scientific">Haloarcula salina</name>
    <dbReference type="NCBI Taxonomy" id="1429914"/>
    <lineage>
        <taxon>Archaea</taxon>
        <taxon>Methanobacteriati</taxon>
        <taxon>Methanobacteriota</taxon>
        <taxon>Stenosarchaea group</taxon>
        <taxon>Halobacteria</taxon>
        <taxon>Halobacteriales</taxon>
        <taxon>Haloarculaceae</taxon>
        <taxon>Haloarcula</taxon>
    </lineage>
</organism>
<evidence type="ECO:0000256" key="10">
    <source>
        <dbReference type="ARBA" id="ARBA00023012"/>
    </source>
</evidence>
<comment type="catalytic activity">
    <reaction evidence="1">
        <text>ATP + protein L-histidine = ADP + protein N-phospho-L-histidine.</text>
        <dbReference type="EC" id="2.7.13.3"/>
    </reaction>
</comment>
<dbReference type="InterPro" id="IPR036890">
    <property type="entry name" value="HATPase_C_sf"/>
</dbReference>
<dbReference type="PROSITE" id="PS50112">
    <property type="entry name" value="PAS"/>
    <property type="match status" value="1"/>
</dbReference>
<dbReference type="Pfam" id="PF08448">
    <property type="entry name" value="PAS_4"/>
    <property type="match status" value="1"/>
</dbReference>
<dbReference type="InterPro" id="IPR000700">
    <property type="entry name" value="PAS-assoc_C"/>
</dbReference>
<comment type="caution">
    <text evidence="16">The sequence shown here is derived from an EMBL/GenBank/DDBJ whole genome shotgun (WGS) entry which is preliminary data.</text>
</comment>
<keyword evidence="4" id="KW-0808">Transferase</keyword>
<dbReference type="InterPro" id="IPR050351">
    <property type="entry name" value="BphY/WalK/GraS-like"/>
</dbReference>
<dbReference type="Gene3D" id="3.30.565.10">
    <property type="entry name" value="Histidine kinase-like ATPase, C-terminal domain"/>
    <property type="match status" value="1"/>
</dbReference>
<evidence type="ECO:0000259" key="14">
    <source>
        <dbReference type="PROSITE" id="PS50112"/>
    </source>
</evidence>
<dbReference type="GO" id="GO:0007234">
    <property type="term" value="P:osmosensory signaling via phosphorelay pathway"/>
    <property type="evidence" value="ECO:0007669"/>
    <property type="project" value="TreeGrafter"/>
</dbReference>
<evidence type="ECO:0000256" key="9">
    <source>
        <dbReference type="ARBA" id="ARBA00022989"/>
    </source>
</evidence>
<dbReference type="SMART" id="SM00091">
    <property type="entry name" value="PAS"/>
    <property type="match status" value="1"/>
</dbReference>
<dbReference type="PANTHER" id="PTHR42878:SF7">
    <property type="entry name" value="SENSOR HISTIDINE KINASE GLRK"/>
    <property type="match status" value="1"/>
</dbReference>
<keyword evidence="9" id="KW-1133">Transmembrane helix</keyword>
<comment type="subcellular location">
    <subcellularLocation>
        <location evidence="2">Membrane</location>
        <topology evidence="2">Multi-pass membrane protein</topology>
    </subcellularLocation>
</comment>
<feature type="domain" description="Histidine kinase" evidence="13">
    <location>
        <begin position="203"/>
        <end position="411"/>
    </location>
</feature>
<dbReference type="InterPro" id="IPR000014">
    <property type="entry name" value="PAS"/>
</dbReference>
<feature type="region of interest" description="Disordered" evidence="12">
    <location>
        <begin position="412"/>
        <end position="433"/>
    </location>
</feature>
<proteinExistence type="predicted"/>
<evidence type="ECO:0000256" key="3">
    <source>
        <dbReference type="ARBA" id="ARBA00012438"/>
    </source>
</evidence>
<dbReference type="Proteomes" id="UP001166304">
    <property type="component" value="Unassembled WGS sequence"/>
</dbReference>
<dbReference type="GO" id="GO:0005524">
    <property type="term" value="F:ATP binding"/>
    <property type="evidence" value="ECO:0007669"/>
    <property type="project" value="UniProtKB-KW"/>
</dbReference>
<feature type="compositionally biased region" description="Basic and acidic residues" evidence="12">
    <location>
        <begin position="416"/>
        <end position="433"/>
    </location>
</feature>
<keyword evidence="11" id="KW-0472">Membrane</keyword>
<evidence type="ECO:0000256" key="7">
    <source>
        <dbReference type="ARBA" id="ARBA00022777"/>
    </source>
</evidence>
<sequence length="433" mass="47431">MDGYTDQFLGAVFRTLESEGHERAQRQLVDLYQSQAATDRDELIADITAELVTVLHRNLGPDEEIDVLTGTVESLVDRLASVIEVAPAAVIVVDGDGTVELWNSGAERTFGWDAADVLGESYYRILADSPTSIESALERLEAGEALTSVTTQHRHADGSLLDVRLWAAPLEASRNGYAGATFVVSDITEQRQREQRLAVLNRLLRHNVRNDITVIRGRLELLADAAPNGDDHFEAIDDRLSNIVELSDTARRLEQLQSDGEPDRTQTDLGTLVEERAARLRSGWPEAEIRTTVPGPVSVLAHELLPYALDNLLENAVEHNDAADPRVEVEVAGTRSGESDRVTLTIRDNGPGLPENEKRVLASETETPLSHSTGTGLWLTRWITQVSGGEINIGANRFDGTTVTLRLRSAPEDQAECDRADVEGLVGDRDPRS</sequence>
<dbReference type="PROSITE" id="PS50113">
    <property type="entry name" value="PAC"/>
    <property type="match status" value="1"/>
</dbReference>
<dbReference type="SUPFAM" id="SSF55785">
    <property type="entry name" value="PYP-like sensor domain (PAS domain)"/>
    <property type="match status" value="1"/>
</dbReference>
<keyword evidence="5" id="KW-0812">Transmembrane</keyword>
<accession>A0AA41G2B4</accession>
<evidence type="ECO:0000256" key="1">
    <source>
        <dbReference type="ARBA" id="ARBA00000085"/>
    </source>
</evidence>
<dbReference type="SUPFAM" id="SSF55874">
    <property type="entry name" value="ATPase domain of HSP90 chaperone/DNA topoisomerase II/histidine kinase"/>
    <property type="match status" value="1"/>
</dbReference>
<name>A0AA41G2B4_9EURY</name>
<keyword evidence="8" id="KW-0067">ATP-binding</keyword>
<keyword evidence="10" id="KW-0902">Two-component regulatory system</keyword>
<dbReference type="AlphaFoldDB" id="A0AA41G2B4"/>
<keyword evidence="6" id="KW-0547">Nucleotide-binding</keyword>
<dbReference type="Pfam" id="PF02518">
    <property type="entry name" value="HATPase_c"/>
    <property type="match status" value="1"/>
</dbReference>
<dbReference type="EMBL" id="JAHQXE010000004">
    <property type="protein sequence ID" value="MBV0902976.1"/>
    <property type="molecule type" value="Genomic_DNA"/>
</dbReference>
<dbReference type="SMART" id="SM00387">
    <property type="entry name" value="HATPase_c"/>
    <property type="match status" value="1"/>
</dbReference>
<feature type="domain" description="PAC" evidence="15">
    <location>
        <begin position="147"/>
        <end position="199"/>
    </location>
</feature>
<evidence type="ECO:0000259" key="15">
    <source>
        <dbReference type="PROSITE" id="PS50113"/>
    </source>
</evidence>
<feature type="domain" description="PAS" evidence="14">
    <location>
        <begin position="75"/>
        <end position="144"/>
    </location>
</feature>
<gene>
    <name evidence="16" type="ORF">KTS37_14370</name>
</gene>
<evidence type="ECO:0000259" key="13">
    <source>
        <dbReference type="PROSITE" id="PS50109"/>
    </source>
</evidence>
<dbReference type="GO" id="GO:0004673">
    <property type="term" value="F:protein histidine kinase activity"/>
    <property type="evidence" value="ECO:0007669"/>
    <property type="project" value="UniProtKB-EC"/>
</dbReference>
<dbReference type="InterPro" id="IPR013656">
    <property type="entry name" value="PAS_4"/>
</dbReference>
<evidence type="ECO:0000256" key="11">
    <source>
        <dbReference type="ARBA" id="ARBA00023136"/>
    </source>
</evidence>
<evidence type="ECO:0000256" key="5">
    <source>
        <dbReference type="ARBA" id="ARBA00022692"/>
    </source>
</evidence>
<dbReference type="PROSITE" id="PS50109">
    <property type="entry name" value="HIS_KIN"/>
    <property type="match status" value="1"/>
</dbReference>
<dbReference type="InterPro" id="IPR003594">
    <property type="entry name" value="HATPase_dom"/>
</dbReference>
<evidence type="ECO:0000256" key="12">
    <source>
        <dbReference type="SAM" id="MobiDB-lite"/>
    </source>
</evidence>
<keyword evidence="7" id="KW-0418">Kinase</keyword>
<evidence type="ECO:0000313" key="16">
    <source>
        <dbReference type="EMBL" id="MBV0902976.1"/>
    </source>
</evidence>
<protein>
    <recommendedName>
        <fullName evidence="3">histidine kinase</fullName>
        <ecNumber evidence="3">2.7.13.3</ecNumber>
    </recommendedName>
</protein>
<reference evidence="16" key="1">
    <citation type="submission" date="2021-06" db="EMBL/GenBank/DDBJ databases">
        <title>New haloarchaea isolates fom saline soil.</title>
        <authorList>
            <person name="Duran-Viseras A."/>
            <person name="Sanchez-Porro C.S."/>
            <person name="Ventosa A."/>
        </authorList>
    </citation>
    <scope>NUCLEOTIDE SEQUENCE</scope>
    <source>
        <strain evidence="16">JCM 18369</strain>
    </source>
</reference>
<dbReference type="PANTHER" id="PTHR42878">
    <property type="entry name" value="TWO-COMPONENT HISTIDINE KINASE"/>
    <property type="match status" value="1"/>
</dbReference>
<dbReference type="GO" id="GO:0016020">
    <property type="term" value="C:membrane"/>
    <property type="evidence" value="ECO:0007669"/>
    <property type="project" value="UniProtKB-SubCell"/>
</dbReference>
<evidence type="ECO:0000256" key="6">
    <source>
        <dbReference type="ARBA" id="ARBA00022741"/>
    </source>
</evidence>